<name>A0A5N5SS15_9CRUS</name>
<dbReference type="EMBL" id="SEYY01020852">
    <property type="protein sequence ID" value="KAB7496964.1"/>
    <property type="molecule type" value="Genomic_DNA"/>
</dbReference>
<dbReference type="GO" id="GO:0032021">
    <property type="term" value="C:NELF complex"/>
    <property type="evidence" value="ECO:0007669"/>
    <property type="project" value="TreeGrafter"/>
</dbReference>
<evidence type="ECO:0000256" key="5">
    <source>
        <dbReference type="ARBA" id="ARBA00023163"/>
    </source>
</evidence>
<dbReference type="GO" id="GO:0003746">
    <property type="term" value="F:translation elongation factor activity"/>
    <property type="evidence" value="ECO:0007669"/>
    <property type="project" value="UniProtKB-KW"/>
</dbReference>
<dbReference type="InterPro" id="IPR006942">
    <property type="entry name" value="TH1"/>
</dbReference>
<keyword evidence="3" id="KW-0678">Repressor</keyword>
<dbReference type="PANTHER" id="PTHR12144">
    <property type="entry name" value="NEGATIVE ELONGATION FACTOR D"/>
    <property type="match status" value="1"/>
</dbReference>
<proteinExistence type="inferred from homology"/>
<gene>
    <name evidence="8" type="primary">TH1</name>
    <name evidence="8" type="ORF">Anas_04043</name>
</gene>
<comment type="subcellular location">
    <subcellularLocation>
        <location evidence="1">Nucleus</location>
    </subcellularLocation>
</comment>
<keyword evidence="8" id="KW-0251">Elongation factor</keyword>
<keyword evidence="6" id="KW-0539">Nucleus</keyword>
<accession>A0A5N5SS15</accession>
<dbReference type="AlphaFoldDB" id="A0A5N5SS15"/>
<dbReference type="Pfam" id="PF04858">
    <property type="entry name" value="TH1"/>
    <property type="match status" value="2"/>
</dbReference>
<dbReference type="PANTHER" id="PTHR12144:SF0">
    <property type="entry name" value="NEGATIVE ELONGATION FACTOR C_D"/>
    <property type="match status" value="1"/>
</dbReference>
<keyword evidence="5" id="KW-0804">Transcription</keyword>
<feature type="region of interest" description="Disordered" evidence="7">
    <location>
        <begin position="1"/>
        <end position="24"/>
    </location>
</feature>
<evidence type="ECO:0000256" key="2">
    <source>
        <dbReference type="ARBA" id="ARBA00005726"/>
    </source>
</evidence>
<evidence type="ECO:0000256" key="4">
    <source>
        <dbReference type="ARBA" id="ARBA00023015"/>
    </source>
</evidence>
<protein>
    <submittedName>
        <fullName evidence="8">Negative elongation factor D</fullName>
    </submittedName>
</protein>
<feature type="compositionally biased region" description="Basic and acidic residues" evidence="7">
    <location>
        <begin position="1"/>
        <end position="16"/>
    </location>
</feature>
<comment type="caution">
    <text evidence="8">The sequence shown here is derived from an EMBL/GenBank/DDBJ whole genome shotgun (WGS) entry which is preliminary data.</text>
</comment>
<dbReference type="OrthoDB" id="511287at2759"/>
<evidence type="ECO:0000256" key="1">
    <source>
        <dbReference type="ARBA" id="ARBA00004123"/>
    </source>
</evidence>
<evidence type="ECO:0000256" key="6">
    <source>
        <dbReference type="ARBA" id="ARBA00023242"/>
    </source>
</evidence>
<dbReference type="Proteomes" id="UP000326759">
    <property type="component" value="Unassembled WGS sequence"/>
</dbReference>
<evidence type="ECO:0000313" key="9">
    <source>
        <dbReference type="Proteomes" id="UP000326759"/>
    </source>
</evidence>
<evidence type="ECO:0000313" key="8">
    <source>
        <dbReference type="EMBL" id="KAB7496964.1"/>
    </source>
</evidence>
<dbReference type="GO" id="GO:0034244">
    <property type="term" value="P:negative regulation of transcription elongation by RNA polymerase II"/>
    <property type="evidence" value="ECO:0007669"/>
    <property type="project" value="TreeGrafter"/>
</dbReference>
<evidence type="ECO:0000256" key="3">
    <source>
        <dbReference type="ARBA" id="ARBA00022491"/>
    </source>
</evidence>
<keyword evidence="9" id="KW-1185">Reference proteome</keyword>
<keyword evidence="8" id="KW-0648">Protein biosynthesis</keyword>
<keyword evidence="4" id="KW-0805">Transcription regulation</keyword>
<organism evidence="8 9">
    <name type="scientific">Armadillidium nasatum</name>
    <dbReference type="NCBI Taxonomy" id="96803"/>
    <lineage>
        <taxon>Eukaryota</taxon>
        <taxon>Metazoa</taxon>
        <taxon>Ecdysozoa</taxon>
        <taxon>Arthropoda</taxon>
        <taxon>Crustacea</taxon>
        <taxon>Multicrustacea</taxon>
        <taxon>Malacostraca</taxon>
        <taxon>Eumalacostraca</taxon>
        <taxon>Peracarida</taxon>
        <taxon>Isopoda</taxon>
        <taxon>Oniscidea</taxon>
        <taxon>Crinocheta</taxon>
        <taxon>Armadillidiidae</taxon>
        <taxon>Armadillidium</taxon>
    </lineage>
</organism>
<comment type="similarity">
    <text evidence="2">Belongs to the NELF-D family.</text>
</comment>
<reference evidence="8 9" key="1">
    <citation type="journal article" date="2019" name="PLoS Biol.">
        <title>Sex chromosomes control vertical transmission of feminizing Wolbachia symbionts in an isopod.</title>
        <authorList>
            <person name="Becking T."/>
            <person name="Chebbi M.A."/>
            <person name="Giraud I."/>
            <person name="Moumen B."/>
            <person name="Laverre T."/>
            <person name="Caubet Y."/>
            <person name="Peccoud J."/>
            <person name="Gilbert C."/>
            <person name="Cordaux R."/>
        </authorList>
    </citation>
    <scope>NUCLEOTIDE SEQUENCE [LARGE SCALE GENOMIC DNA]</scope>
    <source>
        <strain evidence="8">ANa2</strain>
        <tissue evidence="8">Whole body excluding digestive tract and cuticle</tissue>
    </source>
</reference>
<sequence>MEEDFVARTWEDHTETEPMEEEDEDLNPIEIQQQCLGQFSSTDYIMEPGIFSTLKRYFQAGGNPEQVIDMLSENYQAVAQMANLMAEWLILADAGFQGEITSVSTAAQQIEVFSCILKTPAAQYLQSSDDQRPKIVQDFAKMVCHGQHTYIYAQVMLQILSQEQKGGNNIKRLQQEITKYAIQSQLNVTPITLALCGANSCARAAQALVPMLTKNALNPADITVLFKLYSSQDPPVVDLIRIPQLLELLIDALFKPGSKVNPEHKGKYIYLLAYSASIYEVPKKGNRQRQVNRDDLKATQQAIEKVHNICQGGKSAMELIAEINTLYSCIRFPVVSVGLVRWVECVVQEPSFFKLCTETTPTHLALLDEVVSIHPLLHNRILNLLIQLFESEQSDLEILVQLELRKMLLDRMVNLFSRGCVIPVMKYIKTCCEKDDTDISLIRYFVREVLEIIAPPYTPEFIQLFLPLVENEEITGQLRMNTDNDLVADFIGQILISLYCYYSY</sequence>
<evidence type="ECO:0000256" key="7">
    <source>
        <dbReference type="SAM" id="MobiDB-lite"/>
    </source>
</evidence>
<dbReference type="GO" id="GO:0003723">
    <property type="term" value="F:RNA binding"/>
    <property type="evidence" value="ECO:0007669"/>
    <property type="project" value="TreeGrafter"/>
</dbReference>